<evidence type="ECO:0000256" key="2">
    <source>
        <dbReference type="ARBA" id="ARBA00022475"/>
    </source>
</evidence>
<reference evidence="8 9" key="1">
    <citation type="submission" date="2019-03" db="EMBL/GenBank/DDBJ databases">
        <title>Deep-cultivation of Planctomycetes and their phenomic and genomic characterization uncovers novel biology.</title>
        <authorList>
            <person name="Wiegand S."/>
            <person name="Jogler M."/>
            <person name="Boedeker C."/>
            <person name="Pinto D."/>
            <person name="Vollmers J."/>
            <person name="Rivas-Marin E."/>
            <person name="Kohn T."/>
            <person name="Peeters S.H."/>
            <person name="Heuer A."/>
            <person name="Rast P."/>
            <person name="Oberbeckmann S."/>
            <person name="Bunk B."/>
            <person name="Jeske O."/>
            <person name="Meyerdierks A."/>
            <person name="Storesund J.E."/>
            <person name="Kallscheuer N."/>
            <person name="Luecker S."/>
            <person name="Lage O.M."/>
            <person name="Pohl T."/>
            <person name="Merkel B.J."/>
            <person name="Hornburger P."/>
            <person name="Mueller R.-W."/>
            <person name="Bruemmer F."/>
            <person name="Labrenz M."/>
            <person name="Spormann A.M."/>
            <person name="Op den Camp H."/>
            <person name="Overmann J."/>
            <person name="Amann R."/>
            <person name="Jetten M.S.M."/>
            <person name="Mascher T."/>
            <person name="Medema M.H."/>
            <person name="Devos D.P."/>
            <person name="Kaster A.-K."/>
            <person name="Ovreas L."/>
            <person name="Rohde M."/>
            <person name="Galperin M.Y."/>
            <person name="Jogler C."/>
        </authorList>
    </citation>
    <scope>NUCLEOTIDE SEQUENCE [LARGE SCALE GENOMIC DNA]</scope>
    <source>
        <strain evidence="8 9">Enr10</strain>
    </source>
</reference>
<dbReference type="EMBL" id="CP037421">
    <property type="protein sequence ID" value="QDT25064.1"/>
    <property type="molecule type" value="Genomic_DNA"/>
</dbReference>
<keyword evidence="5" id="KW-0472">Membrane</keyword>
<feature type="domain" description="ABC3 transporter permease C-terminal" evidence="6">
    <location>
        <begin position="327"/>
        <end position="444"/>
    </location>
</feature>
<dbReference type="Pfam" id="PF12704">
    <property type="entry name" value="MacB_PCD"/>
    <property type="match status" value="1"/>
</dbReference>
<evidence type="ECO:0000259" key="7">
    <source>
        <dbReference type="Pfam" id="PF12704"/>
    </source>
</evidence>
<gene>
    <name evidence="8" type="primary">ytrF</name>
    <name evidence="8" type="ORF">Enr10x_03580</name>
</gene>
<proteinExistence type="predicted"/>
<dbReference type="AlphaFoldDB" id="A0A517Q0B3"/>
<dbReference type="InterPro" id="IPR025857">
    <property type="entry name" value="MacB_PCD"/>
</dbReference>
<keyword evidence="2" id="KW-1003">Cell membrane</keyword>
<evidence type="ECO:0000313" key="8">
    <source>
        <dbReference type="EMBL" id="QDT25064.1"/>
    </source>
</evidence>
<evidence type="ECO:0000256" key="5">
    <source>
        <dbReference type="ARBA" id="ARBA00023136"/>
    </source>
</evidence>
<evidence type="ECO:0000256" key="3">
    <source>
        <dbReference type="ARBA" id="ARBA00022692"/>
    </source>
</evidence>
<keyword evidence="4" id="KW-1133">Transmembrane helix</keyword>
<dbReference type="InterPro" id="IPR003838">
    <property type="entry name" value="ABC3_permease_C"/>
</dbReference>
<evidence type="ECO:0000259" key="6">
    <source>
        <dbReference type="Pfam" id="PF02687"/>
    </source>
</evidence>
<name>A0A517Q0B3_9PLAN</name>
<evidence type="ECO:0000256" key="1">
    <source>
        <dbReference type="ARBA" id="ARBA00004651"/>
    </source>
</evidence>
<dbReference type="Proteomes" id="UP000315647">
    <property type="component" value="Chromosome"/>
</dbReference>
<protein>
    <submittedName>
        <fullName evidence="8">ABC transporter permease YtrF</fullName>
    </submittedName>
</protein>
<dbReference type="Pfam" id="PF02687">
    <property type="entry name" value="FtsX"/>
    <property type="match status" value="1"/>
</dbReference>
<dbReference type="GO" id="GO:0005886">
    <property type="term" value="C:plasma membrane"/>
    <property type="evidence" value="ECO:0007669"/>
    <property type="project" value="UniProtKB-SubCell"/>
</dbReference>
<comment type="subcellular location">
    <subcellularLocation>
        <location evidence="1">Cell membrane</location>
        <topology evidence="1">Multi-pass membrane protein</topology>
    </subcellularLocation>
</comment>
<keyword evidence="3" id="KW-0812">Transmembrane</keyword>
<feature type="domain" description="MacB-like periplasmic core" evidence="7">
    <location>
        <begin position="18"/>
        <end position="208"/>
    </location>
</feature>
<sequence length="453" mass="49585">MNTLTIAWKSIKQRRLASALTALSVALGVTLMISVLVINGVIDKMFNQTASGYDLIVGPKGSALQLVLNTVFRVGAPIENLPYRYYEELKKDPRIEEAIPFAIGDVTEEGGFPIVGTIPRYFALEYIPGRHFRINKDGKFLPGTWDAVIGSAVARQNNWKMGDEFQLIHGSAESGHVHDEKFKIVGILAPTGTPNDRTVFVNLRGFYQVSGHEKPLEEALRREAAFFGEKIDEAKLKQILKEHEGHDHHDHSGHDHGHDHGHEVPDAQKEVTAILVQMKGDRLRGFSTIKFQSELKEGNKAQAVNPIQQISWLMTNIVGNVRTMLIILTGLIIIVSGVSIFVSIYNSMSDRKREIAIMRALGAGRTTVFTIILSESVLLCLGGGILGILLGHGLVFAAAPIIEARSGLLINPFAFSSVELILLPVLVVLASLVGFIPAMTAYRTDVASTLSDT</sequence>
<keyword evidence="9" id="KW-1185">Reference proteome</keyword>
<dbReference type="PANTHER" id="PTHR43738:SF2">
    <property type="entry name" value="ABC TRANSPORTER PERMEASE"/>
    <property type="match status" value="1"/>
</dbReference>
<evidence type="ECO:0000313" key="9">
    <source>
        <dbReference type="Proteomes" id="UP000315647"/>
    </source>
</evidence>
<accession>A0A518A001</accession>
<dbReference type="InterPro" id="IPR051125">
    <property type="entry name" value="ABC-4/HrtB_transporter"/>
</dbReference>
<dbReference type="PANTHER" id="PTHR43738">
    <property type="entry name" value="ABC TRANSPORTER, MEMBRANE PROTEIN"/>
    <property type="match status" value="1"/>
</dbReference>
<organism evidence="8 9">
    <name type="scientific">Gimesia panareensis</name>
    <dbReference type="NCBI Taxonomy" id="2527978"/>
    <lineage>
        <taxon>Bacteria</taxon>
        <taxon>Pseudomonadati</taxon>
        <taxon>Planctomycetota</taxon>
        <taxon>Planctomycetia</taxon>
        <taxon>Planctomycetales</taxon>
        <taxon>Planctomycetaceae</taxon>
        <taxon>Gimesia</taxon>
    </lineage>
</organism>
<accession>A0A517Q0B3</accession>
<evidence type="ECO:0000256" key="4">
    <source>
        <dbReference type="ARBA" id="ARBA00022989"/>
    </source>
</evidence>
<dbReference type="RefSeq" id="WP_145103410.1">
    <property type="nucleotide sequence ID" value="NZ_CP036277.1"/>
</dbReference>